<dbReference type="CDD" id="cd03884">
    <property type="entry name" value="M20_bAS"/>
    <property type="match status" value="1"/>
</dbReference>
<reference evidence="4" key="1">
    <citation type="submission" date="2024-05" db="EMBL/GenBank/DDBJ databases">
        <title>30 novel species of actinomycetes from the DSMZ collection.</title>
        <authorList>
            <person name="Nouioui I."/>
        </authorList>
    </citation>
    <scope>NUCLEOTIDE SEQUENCE</scope>
    <source>
        <strain evidence="4">DSM 3412</strain>
    </source>
</reference>
<dbReference type="RefSeq" id="WP_052146310.1">
    <property type="nucleotide sequence ID" value="NZ_JAVRFJ010000020.1"/>
</dbReference>
<dbReference type="EMBL" id="JAVRFJ010000020">
    <property type="protein sequence ID" value="MDT0570274.1"/>
    <property type="molecule type" value="Genomic_DNA"/>
</dbReference>
<comment type="similarity">
    <text evidence="1">Belongs to the peptidase M20 family.</text>
</comment>
<evidence type="ECO:0000259" key="3">
    <source>
        <dbReference type="Pfam" id="PF07687"/>
    </source>
</evidence>
<protein>
    <submittedName>
        <fullName evidence="4">M20 family metallo-hydrolase</fullName>
    </submittedName>
</protein>
<keyword evidence="5" id="KW-1185">Reference proteome</keyword>
<dbReference type="InterPro" id="IPR011650">
    <property type="entry name" value="Peptidase_M20_dimer"/>
</dbReference>
<dbReference type="Gene3D" id="3.30.70.360">
    <property type="match status" value="1"/>
</dbReference>
<dbReference type="Pfam" id="PF07687">
    <property type="entry name" value="M20_dimer"/>
    <property type="match status" value="1"/>
</dbReference>
<evidence type="ECO:0000313" key="4">
    <source>
        <dbReference type="EMBL" id="MDT0570274.1"/>
    </source>
</evidence>
<name>A0ABU2Z1X5_9ACTN</name>
<dbReference type="SUPFAM" id="SSF53187">
    <property type="entry name" value="Zn-dependent exopeptidases"/>
    <property type="match status" value="1"/>
</dbReference>
<dbReference type="InterPro" id="IPR010158">
    <property type="entry name" value="Amidase_Cbmase"/>
</dbReference>
<dbReference type="SUPFAM" id="SSF55031">
    <property type="entry name" value="Bacterial exopeptidase dimerisation domain"/>
    <property type="match status" value="1"/>
</dbReference>
<dbReference type="PANTHER" id="PTHR32494:SF5">
    <property type="entry name" value="ALLANTOATE AMIDOHYDROLASE"/>
    <property type="match status" value="1"/>
</dbReference>
<accession>A0ABU2Z1X5</accession>
<keyword evidence="2" id="KW-0378">Hydrolase</keyword>
<organism evidence="4 5">
    <name type="scientific">Streptomyces gottesmaniae</name>
    <dbReference type="NCBI Taxonomy" id="3075518"/>
    <lineage>
        <taxon>Bacteria</taxon>
        <taxon>Bacillati</taxon>
        <taxon>Actinomycetota</taxon>
        <taxon>Actinomycetes</taxon>
        <taxon>Kitasatosporales</taxon>
        <taxon>Streptomycetaceae</taxon>
        <taxon>Streptomyces</taxon>
    </lineage>
</organism>
<dbReference type="InterPro" id="IPR036264">
    <property type="entry name" value="Bact_exopeptidase_dim_dom"/>
</dbReference>
<dbReference type="InterPro" id="IPR002933">
    <property type="entry name" value="Peptidase_M20"/>
</dbReference>
<dbReference type="PIRSF" id="PIRSF001235">
    <property type="entry name" value="Amidase_carbamoylase"/>
    <property type="match status" value="1"/>
</dbReference>
<sequence>MNAVSDIANITGAVDEARLGTLVGDLAAFGARPDGGVDRQALTPEDFKSRRFLVDLARSYGAQAYRDSIGNLFFRRPGQDADAAPVVTGSHADSQPTGGRLDGAYGVCAGLEVLAALADSGVAHRRPIEVAVWTNEEGCRFAPGSMGASAFTEPSLLDGFLATADTTGRTVGEELAEADPLFADVPLRPLGTPVHAFVETHIEQGPVMADAGVTIGVVRGIQGTRWYEITVDGIAAHAGSTPRANRQDALRAATEIATGVYAAFDAGDERLRMTIGRLTVGPGSVNVVPEQVRMTVDVRHPEEAVLDAVEERLRELTAAHAGRARLERTMAMPPTGFDGRIRDTVREAARDLKLSAMEIDSGAFHDSLHLARHCPTGMIFVPSVDGLSHNPAEHTALSDLAAGTRVLAASLIRLAQN</sequence>
<feature type="domain" description="Peptidase M20 dimerisation" evidence="3">
    <location>
        <begin position="220"/>
        <end position="322"/>
    </location>
</feature>
<proteinExistence type="inferred from homology"/>
<dbReference type="Gene3D" id="3.40.630.10">
    <property type="entry name" value="Zn peptidases"/>
    <property type="match status" value="1"/>
</dbReference>
<evidence type="ECO:0000256" key="1">
    <source>
        <dbReference type="ARBA" id="ARBA00006153"/>
    </source>
</evidence>
<comment type="caution">
    <text evidence="4">The sequence shown here is derived from an EMBL/GenBank/DDBJ whole genome shotgun (WGS) entry which is preliminary data.</text>
</comment>
<dbReference type="Pfam" id="PF01546">
    <property type="entry name" value="Peptidase_M20"/>
    <property type="match status" value="1"/>
</dbReference>
<evidence type="ECO:0000256" key="2">
    <source>
        <dbReference type="ARBA" id="ARBA00022801"/>
    </source>
</evidence>
<dbReference type="NCBIfam" id="TIGR01879">
    <property type="entry name" value="hydantase"/>
    <property type="match status" value="1"/>
</dbReference>
<dbReference type="PANTHER" id="PTHR32494">
    <property type="entry name" value="ALLANTOATE DEIMINASE-RELATED"/>
    <property type="match status" value="1"/>
</dbReference>
<gene>
    <name evidence="4" type="ORF">RM704_22840</name>
</gene>
<dbReference type="Proteomes" id="UP001180737">
    <property type="component" value="Unassembled WGS sequence"/>
</dbReference>
<evidence type="ECO:0000313" key="5">
    <source>
        <dbReference type="Proteomes" id="UP001180737"/>
    </source>
</evidence>